<dbReference type="InterPro" id="IPR020835">
    <property type="entry name" value="Catalase_sf"/>
</dbReference>
<dbReference type="AlphaFoldDB" id="W9CW98"/>
<evidence type="ECO:0000313" key="3">
    <source>
        <dbReference type="EMBL" id="ESZ98810.1"/>
    </source>
</evidence>
<name>W9CW98_SCLBF</name>
<keyword evidence="4" id="KW-1185">Reference proteome</keyword>
<feature type="domain" description="Catalase immune-responsive" evidence="2">
    <location>
        <begin position="56"/>
        <end position="117"/>
    </location>
</feature>
<dbReference type="Pfam" id="PF06628">
    <property type="entry name" value="Catalase-rel"/>
    <property type="match status" value="1"/>
</dbReference>
<dbReference type="GO" id="GO:0004096">
    <property type="term" value="F:catalase activity"/>
    <property type="evidence" value="ECO:0007669"/>
    <property type="project" value="InterPro"/>
</dbReference>
<dbReference type="GO" id="GO:0042744">
    <property type="term" value="P:hydrogen peroxide catabolic process"/>
    <property type="evidence" value="ECO:0007669"/>
    <property type="project" value="TreeGrafter"/>
</dbReference>
<dbReference type="Gene3D" id="2.40.180.10">
    <property type="entry name" value="Catalase core domain"/>
    <property type="match status" value="1"/>
</dbReference>
<dbReference type="Proteomes" id="UP000019487">
    <property type="component" value="Unassembled WGS sequence"/>
</dbReference>
<reference evidence="3 4" key="1">
    <citation type="journal article" date="2014" name="Genome Announc.">
        <title>Draft genome sequence of Sclerotinia borealis, a psychrophilic plant pathogenic fungus.</title>
        <authorList>
            <person name="Mardanov A.V."/>
            <person name="Beletsky A.V."/>
            <person name="Kadnikov V.V."/>
            <person name="Ignatov A.N."/>
            <person name="Ravin N.V."/>
        </authorList>
    </citation>
    <scope>NUCLEOTIDE SEQUENCE [LARGE SCALE GENOMIC DNA]</scope>
    <source>
        <strain evidence="4">F-4157</strain>
    </source>
</reference>
<dbReference type="OrthoDB" id="6880011at2759"/>
<dbReference type="HOGENOM" id="CLU_1540992_0_0_1"/>
<dbReference type="GO" id="GO:0042542">
    <property type="term" value="P:response to hydrogen peroxide"/>
    <property type="evidence" value="ECO:0007669"/>
    <property type="project" value="TreeGrafter"/>
</dbReference>
<accession>W9CW98</accession>
<dbReference type="GO" id="GO:0020037">
    <property type="term" value="F:heme binding"/>
    <property type="evidence" value="ECO:0007669"/>
    <property type="project" value="InterPro"/>
</dbReference>
<dbReference type="PANTHER" id="PTHR11465">
    <property type="entry name" value="CATALASE"/>
    <property type="match status" value="1"/>
</dbReference>
<sequence length="174" mass="19149">MGNFQRDGSMAFYNQGARPNYISSIEPIHFKERTVDTQKVHGQFTGNAVTFLSEIRAEDFNAPRALWEKVFTADAKDRFINNISGHMANCKKDEAIKRQIAIFREVSEDLASRLEKATGIKGYPGIADLNFSGTHNGMAREKANRTANKMKGVSLSHNDSNGAPAKGSHATTTA</sequence>
<protein>
    <submittedName>
        <fullName evidence="3">Putative Catalase</fullName>
    </submittedName>
</protein>
<comment type="caution">
    <text evidence="3">The sequence shown here is derived from an EMBL/GenBank/DDBJ whole genome shotgun (WGS) entry which is preliminary data.</text>
</comment>
<evidence type="ECO:0000259" key="2">
    <source>
        <dbReference type="Pfam" id="PF06628"/>
    </source>
</evidence>
<evidence type="ECO:0000313" key="4">
    <source>
        <dbReference type="Proteomes" id="UP000019487"/>
    </source>
</evidence>
<feature type="region of interest" description="Disordered" evidence="1">
    <location>
        <begin position="152"/>
        <end position="174"/>
    </location>
</feature>
<gene>
    <name evidence="3" type="ORF">SBOR_0809</name>
</gene>
<dbReference type="SUPFAM" id="SSF56634">
    <property type="entry name" value="Heme-dependent catalase-like"/>
    <property type="match status" value="1"/>
</dbReference>
<evidence type="ECO:0000256" key="1">
    <source>
        <dbReference type="SAM" id="MobiDB-lite"/>
    </source>
</evidence>
<dbReference type="PANTHER" id="PTHR11465:SF62">
    <property type="entry name" value="CATALASE T"/>
    <property type="match status" value="1"/>
</dbReference>
<dbReference type="InterPro" id="IPR010582">
    <property type="entry name" value="Catalase_immune_responsive"/>
</dbReference>
<organism evidence="3 4">
    <name type="scientific">Sclerotinia borealis (strain F-4128)</name>
    <dbReference type="NCBI Taxonomy" id="1432307"/>
    <lineage>
        <taxon>Eukaryota</taxon>
        <taxon>Fungi</taxon>
        <taxon>Dikarya</taxon>
        <taxon>Ascomycota</taxon>
        <taxon>Pezizomycotina</taxon>
        <taxon>Leotiomycetes</taxon>
        <taxon>Helotiales</taxon>
        <taxon>Sclerotiniaceae</taxon>
        <taxon>Sclerotinia</taxon>
    </lineage>
</organism>
<dbReference type="GO" id="GO:0005739">
    <property type="term" value="C:mitochondrion"/>
    <property type="evidence" value="ECO:0007669"/>
    <property type="project" value="TreeGrafter"/>
</dbReference>
<dbReference type="EMBL" id="AYSA01000032">
    <property type="protein sequence ID" value="ESZ98810.1"/>
    <property type="molecule type" value="Genomic_DNA"/>
</dbReference>
<proteinExistence type="predicted"/>
<dbReference type="STRING" id="1432307.W9CW98"/>
<dbReference type="GO" id="GO:0005777">
    <property type="term" value="C:peroxisome"/>
    <property type="evidence" value="ECO:0007669"/>
    <property type="project" value="TreeGrafter"/>
</dbReference>
<dbReference type="InterPro" id="IPR018028">
    <property type="entry name" value="Catalase"/>
</dbReference>